<feature type="compositionally biased region" description="Basic and acidic residues" evidence="1">
    <location>
        <begin position="140"/>
        <end position="178"/>
    </location>
</feature>
<feature type="compositionally biased region" description="Low complexity" evidence="1">
    <location>
        <begin position="87"/>
        <end position="98"/>
    </location>
</feature>
<feature type="compositionally biased region" description="Basic and acidic residues" evidence="1">
    <location>
        <begin position="117"/>
        <end position="132"/>
    </location>
</feature>
<feature type="compositionally biased region" description="Acidic residues" evidence="1">
    <location>
        <begin position="51"/>
        <end position="86"/>
    </location>
</feature>
<accession>A0A9N9PS67</accession>
<evidence type="ECO:0000313" key="3">
    <source>
        <dbReference type="Proteomes" id="UP000696280"/>
    </source>
</evidence>
<dbReference type="Proteomes" id="UP000696280">
    <property type="component" value="Unassembled WGS sequence"/>
</dbReference>
<sequence>MTTWTEQQFLLRERALRRRLRQTEAIALVFAGVACVVMQQLRELQWGRDGEGEDGSDGDEDGSDEDGSDEDDSDSDDENENGDSDSNDNSSDSSSSSSPSTRYIKQEPADELITEAGKARRATEREPKRYSAEARIPVAMERERGEKKDAEDARRAETARKRGREEDGEEMGRRALKR</sequence>
<name>A0A9N9PS67_9HELO</name>
<gene>
    <name evidence="2" type="ORF">HYFRA_00000962</name>
</gene>
<protein>
    <submittedName>
        <fullName evidence="2">Uncharacterized protein</fullName>
    </submittedName>
</protein>
<evidence type="ECO:0000313" key="2">
    <source>
        <dbReference type="EMBL" id="CAG8952222.1"/>
    </source>
</evidence>
<evidence type="ECO:0000256" key="1">
    <source>
        <dbReference type="SAM" id="MobiDB-lite"/>
    </source>
</evidence>
<dbReference type="AlphaFoldDB" id="A0A9N9PS67"/>
<organism evidence="2 3">
    <name type="scientific">Hymenoscyphus fraxineus</name>
    <dbReference type="NCBI Taxonomy" id="746836"/>
    <lineage>
        <taxon>Eukaryota</taxon>
        <taxon>Fungi</taxon>
        <taxon>Dikarya</taxon>
        <taxon>Ascomycota</taxon>
        <taxon>Pezizomycotina</taxon>
        <taxon>Leotiomycetes</taxon>
        <taxon>Helotiales</taxon>
        <taxon>Helotiaceae</taxon>
        <taxon>Hymenoscyphus</taxon>
    </lineage>
</organism>
<keyword evidence="3" id="KW-1185">Reference proteome</keyword>
<dbReference type="EMBL" id="CAJVRL010000045">
    <property type="protein sequence ID" value="CAG8952222.1"/>
    <property type="molecule type" value="Genomic_DNA"/>
</dbReference>
<reference evidence="2" key="1">
    <citation type="submission" date="2021-07" db="EMBL/GenBank/DDBJ databases">
        <authorList>
            <person name="Durling M."/>
        </authorList>
    </citation>
    <scope>NUCLEOTIDE SEQUENCE</scope>
</reference>
<feature type="region of interest" description="Disordered" evidence="1">
    <location>
        <begin position="45"/>
        <end position="178"/>
    </location>
</feature>
<proteinExistence type="predicted"/>
<comment type="caution">
    <text evidence="2">The sequence shown here is derived from an EMBL/GenBank/DDBJ whole genome shotgun (WGS) entry which is preliminary data.</text>
</comment>